<protein>
    <recommendedName>
        <fullName evidence="3">histidine kinase</fullName>
        <ecNumber evidence="3">2.7.13.3</ecNumber>
    </recommendedName>
</protein>
<dbReference type="CDD" id="cd06225">
    <property type="entry name" value="HAMP"/>
    <property type="match status" value="1"/>
</dbReference>
<feature type="transmembrane region" description="Helical" evidence="15">
    <location>
        <begin position="12"/>
        <end position="39"/>
    </location>
</feature>
<evidence type="ECO:0000256" key="14">
    <source>
        <dbReference type="ARBA" id="ARBA00023136"/>
    </source>
</evidence>
<evidence type="ECO:0000256" key="2">
    <source>
        <dbReference type="ARBA" id="ARBA00004429"/>
    </source>
</evidence>
<dbReference type="EMBL" id="JAEKLZ010000212">
    <property type="protein sequence ID" value="MBW8726395.1"/>
    <property type="molecule type" value="Genomic_DNA"/>
</dbReference>
<keyword evidence="6" id="KW-0597">Phosphoprotein</keyword>
<evidence type="ECO:0000256" key="15">
    <source>
        <dbReference type="SAM" id="Phobius"/>
    </source>
</evidence>
<keyword evidence="10" id="KW-0418">Kinase</keyword>
<dbReference type="GO" id="GO:0005886">
    <property type="term" value="C:plasma membrane"/>
    <property type="evidence" value="ECO:0007669"/>
    <property type="project" value="UniProtKB-SubCell"/>
</dbReference>
<dbReference type="CDD" id="cd00082">
    <property type="entry name" value="HisKA"/>
    <property type="match status" value="1"/>
</dbReference>
<feature type="domain" description="Histidine kinase" evidence="16">
    <location>
        <begin position="243"/>
        <end position="444"/>
    </location>
</feature>
<evidence type="ECO:0000259" key="17">
    <source>
        <dbReference type="PROSITE" id="PS50885"/>
    </source>
</evidence>
<keyword evidence="7" id="KW-0808">Transferase</keyword>
<evidence type="ECO:0000256" key="3">
    <source>
        <dbReference type="ARBA" id="ARBA00012438"/>
    </source>
</evidence>
<keyword evidence="5" id="KW-0997">Cell inner membrane</keyword>
<keyword evidence="4" id="KW-1003">Cell membrane</keyword>
<dbReference type="SMART" id="SM00388">
    <property type="entry name" value="HisKA"/>
    <property type="match status" value="1"/>
</dbReference>
<evidence type="ECO:0000256" key="10">
    <source>
        <dbReference type="ARBA" id="ARBA00022777"/>
    </source>
</evidence>
<dbReference type="SUPFAM" id="SSF55874">
    <property type="entry name" value="ATPase domain of HSP90 chaperone/DNA topoisomerase II/histidine kinase"/>
    <property type="match status" value="1"/>
</dbReference>
<dbReference type="EC" id="2.7.13.3" evidence="3"/>
<evidence type="ECO:0000256" key="9">
    <source>
        <dbReference type="ARBA" id="ARBA00022741"/>
    </source>
</evidence>
<keyword evidence="9" id="KW-0547">Nucleotide-binding</keyword>
<comment type="caution">
    <text evidence="18">The sequence shown here is derived from an EMBL/GenBank/DDBJ whole genome shotgun (WGS) entry which is preliminary data.</text>
</comment>
<sequence>MRILARLLPRSIAVQITGIFAVSVLLGIGLTSAILFLFFREPDARDGDSLSAAGIGKVIQIAQTAQTLEELDQILDVARRAGFVAVRLPLAEFTARPEDAPMPIAAGVIAFQLRMLWGIEARSADFESGIGNGLIVQIDDRSALVFAAPTLSSLGLFILRPTVLIIITMLVFVVCMSVYAVRWITAPLSALGRAAESFGHSPDDDRLIDRRGPREIGQVADALNDMRTRIRALIDDRTRMLAAISHDLRTPLTRLRLRAERIGDAELREGILHEVVRISSMLDETLEYLRPGTGEERMARVDLSSLLQTVCTEFGDVGHDVAYAGPARLAWICRPNALARAVSNVVDNGVQHGSAVRVGLRLGAGGMAEIEVADNGPGIPAPLREKVFDPFFKGDHSRPAGTGRGFGLGLSIARDAVRGHGGRIELLDCLPHGLIVRLSLPDPARAGPRAVGNIS</sequence>
<dbReference type="PROSITE" id="PS50885">
    <property type="entry name" value="HAMP"/>
    <property type="match status" value="1"/>
</dbReference>
<keyword evidence="8 15" id="KW-0812">Transmembrane</keyword>
<evidence type="ECO:0000256" key="6">
    <source>
        <dbReference type="ARBA" id="ARBA00022553"/>
    </source>
</evidence>
<comment type="catalytic activity">
    <reaction evidence="1">
        <text>ATP + protein L-histidine = ADP + protein N-phospho-L-histidine.</text>
        <dbReference type="EC" id="2.7.13.3"/>
    </reaction>
</comment>
<reference evidence="18" key="1">
    <citation type="submission" date="2020-06" db="EMBL/GenBank/DDBJ databases">
        <title>Stable isotope informed genome-resolved metagenomics uncovers potential trophic interactions in rhizosphere soil.</title>
        <authorList>
            <person name="Starr E.P."/>
            <person name="Shi S."/>
            <person name="Blazewicz S.J."/>
            <person name="Koch B.J."/>
            <person name="Probst A.J."/>
            <person name="Hungate B.A."/>
            <person name="Pett-Ridge J."/>
            <person name="Firestone M.K."/>
            <person name="Banfield J.F."/>
        </authorList>
    </citation>
    <scope>NUCLEOTIDE SEQUENCE</scope>
    <source>
        <strain evidence="18">YM_69_17</strain>
    </source>
</reference>
<evidence type="ECO:0000256" key="4">
    <source>
        <dbReference type="ARBA" id="ARBA00022475"/>
    </source>
</evidence>
<dbReference type="SUPFAM" id="SSF47384">
    <property type="entry name" value="Homodimeric domain of signal transducing histidine kinase"/>
    <property type="match status" value="1"/>
</dbReference>
<accession>A0A952KFI9</accession>
<dbReference type="CDD" id="cd00075">
    <property type="entry name" value="HATPase"/>
    <property type="match status" value="1"/>
</dbReference>
<evidence type="ECO:0000313" key="18">
    <source>
        <dbReference type="EMBL" id="MBW8726395.1"/>
    </source>
</evidence>
<dbReference type="SUPFAM" id="SSF158472">
    <property type="entry name" value="HAMP domain-like"/>
    <property type="match status" value="1"/>
</dbReference>
<dbReference type="InterPro" id="IPR003661">
    <property type="entry name" value="HisK_dim/P_dom"/>
</dbReference>
<dbReference type="GO" id="GO:0000155">
    <property type="term" value="F:phosphorelay sensor kinase activity"/>
    <property type="evidence" value="ECO:0007669"/>
    <property type="project" value="InterPro"/>
</dbReference>
<evidence type="ECO:0000256" key="1">
    <source>
        <dbReference type="ARBA" id="ARBA00000085"/>
    </source>
</evidence>
<proteinExistence type="predicted"/>
<dbReference type="PANTHER" id="PTHR44936">
    <property type="entry name" value="SENSOR PROTEIN CREC"/>
    <property type="match status" value="1"/>
</dbReference>
<name>A0A952KFI9_9PROT</name>
<dbReference type="AlphaFoldDB" id="A0A952KFI9"/>
<evidence type="ECO:0000256" key="7">
    <source>
        <dbReference type="ARBA" id="ARBA00022679"/>
    </source>
</evidence>
<dbReference type="InterPro" id="IPR036890">
    <property type="entry name" value="HATPase_C_sf"/>
</dbReference>
<dbReference type="Pfam" id="PF00512">
    <property type="entry name" value="HisKA"/>
    <property type="match status" value="1"/>
</dbReference>
<dbReference type="Proteomes" id="UP000700706">
    <property type="component" value="Unassembled WGS sequence"/>
</dbReference>
<dbReference type="SMART" id="SM00304">
    <property type="entry name" value="HAMP"/>
    <property type="match status" value="1"/>
</dbReference>
<dbReference type="Gene3D" id="1.10.287.130">
    <property type="match status" value="1"/>
</dbReference>
<keyword evidence="13" id="KW-0902">Two-component regulatory system</keyword>
<dbReference type="InterPro" id="IPR036097">
    <property type="entry name" value="HisK_dim/P_sf"/>
</dbReference>
<dbReference type="GO" id="GO:0005524">
    <property type="term" value="F:ATP binding"/>
    <property type="evidence" value="ECO:0007669"/>
    <property type="project" value="UniProtKB-KW"/>
</dbReference>
<dbReference type="InterPro" id="IPR050980">
    <property type="entry name" value="2C_sensor_his_kinase"/>
</dbReference>
<evidence type="ECO:0000256" key="5">
    <source>
        <dbReference type="ARBA" id="ARBA00022519"/>
    </source>
</evidence>
<evidence type="ECO:0000256" key="12">
    <source>
        <dbReference type="ARBA" id="ARBA00022989"/>
    </source>
</evidence>
<keyword evidence="14 15" id="KW-0472">Membrane</keyword>
<dbReference type="InterPro" id="IPR003660">
    <property type="entry name" value="HAMP_dom"/>
</dbReference>
<dbReference type="Pfam" id="PF02518">
    <property type="entry name" value="HATPase_c"/>
    <property type="match status" value="1"/>
</dbReference>
<dbReference type="PANTHER" id="PTHR44936:SF5">
    <property type="entry name" value="SENSOR HISTIDINE KINASE ENVZ"/>
    <property type="match status" value="1"/>
</dbReference>
<dbReference type="InterPro" id="IPR004358">
    <property type="entry name" value="Sig_transdc_His_kin-like_C"/>
</dbReference>
<keyword evidence="11" id="KW-0067">ATP-binding</keyword>
<dbReference type="PROSITE" id="PS50109">
    <property type="entry name" value="HIS_KIN"/>
    <property type="match status" value="1"/>
</dbReference>
<feature type="transmembrane region" description="Helical" evidence="15">
    <location>
        <begin position="158"/>
        <end position="181"/>
    </location>
</feature>
<dbReference type="InterPro" id="IPR003594">
    <property type="entry name" value="HATPase_dom"/>
</dbReference>
<feature type="domain" description="HAMP" evidence="17">
    <location>
        <begin position="182"/>
        <end position="235"/>
    </location>
</feature>
<dbReference type="InterPro" id="IPR005467">
    <property type="entry name" value="His_kinase_dom"/>
</dbReference>
<evidence type="ECO:0000313" key="19">
    <source>
        <dbReference type="Proteomes" id="UP000700706"/>
    </source>
</evidence>
<gene>
    <name evidence="18" type="ORF">JF625_14730</name>
</gene>
<evidence type="ECO:0000259" key="16">
    <source>
        <dbReference type="PROSITE" id="PS50109"/>
    </source>
</evidence>
<dbReference type="SMART" id="SM00387">
    <property type="entry name" value="HATPase_c"/>
    <property type="match status" value="1"/>
</dbReference>
<dbReference type="Gene3D" id="3.30.565.10">
    <property type="entry name" value="Histidine kinase-like ATPase, C-terminal domain"/>
    <property type="match status" value="1"/>
</dbReference>
<evidence type="ECO:0000256" key="8">
    <source>
        <dbReference type="ARBA" id="ARBA00022692"/>
    </source>
</evidence>
<comment type="subcellular location">
    <subcellularLocation>
        <location evidence="2">Cell inner membrane</location>
        <topology evidence="2">Multi-pass membrane protein</topology>
    </subcellularLocation>
</comment>
<dbReference type="PRINTS" id="PR00344">
    <property type="entry name" value="BCTRLSENSOR"/>
</dbReference>
<keyword evidence="12 15" id="KW-1133">Transmembrane helix</keyword>
<dbReference type="Pfam" id="PF00672">
    <property type="entry name" value="HAMP"/>
    <property type="match status" value="1"/>
</dbReference>
<evidence type="ECO:0000256" key="11">
    <source>
        <dbReference type="ARBA" id="ARBA00022840"/>
    </source>
</evidence>
<evidence type="ECO:0000256" key="13">
    <source>
        <dbReference type="ARBA" id="ARBA00023012"/>
    </source>
</evidence>
<organism evidence="18 19">
    <name type="scientific">Inquilinus limosus</name>
    <dbReference type="NCBI Taxonomy" id="171674"/>
    <lineage>
        <taxon>Bacteria</taxon>
        <taxon>Pseudomonadati</taxon>
        <taxon>Pseudomonadota</taxon>
        <taxon>Alphaproteobacteria</taxon>
        <taxon>Rhodospirillales</taxon>
        <taxon>Rhodospirillaceae</taxon>
        <taxon>Inquilinus</taxon>
    </lineage>
</organism>